<dbReference type="Pfam" id="PF18480">
    <property type="entry name" value="DUF5615"/>
    <property type="match status" value="1"/>
</dbReference>
<reference evidence="2" key="1">
    <citation type="journal article" date="2015" name="PeerJ">
        <title>First genomic representation of candidate bacterial phylum KSB3 points to enhanced environmental sensing as a trigger of wastewater bulking.</title>
        <authorList>
            <person name="Sekiguchi Y."/>
            <person name="Ohashi A."/>
            <person name="Parks D.H."/>
            <person name="Yamauchi T."/>
            <person name="Tyson G.W."/>
            <person name="Hugenholtz P."/>
        </authorList>
    </citation>
    <scope>NUCLEOTIDE SEQUENCE [LARGE SCALE GENOMIC DNA]</scope>
</reference>
<evidence type="ECO:0000313" key="2">
    <source>
        <dbReference type="EMBL" id="GAK56757.1"/>
    </source>
</evidence>
<evidence type="ECO:0000259" key="1">
    <source>
        <dbReference type="Pfam" id="PF18480"/>
    </source>
</evidence>
<dbReference type="eggNOG" id="COG4634">
    <property type="taxonomic scope" value="Bacteria"/>
</dbReference>
<proteinExistence type="predicted"/>
<dbReference type="STRING" id="1499967.U27_03721"/>
<dbReference type="HOGENOM" id="CLU_159245_0_1_0"/>
<dbReference type="InterPro" id="IPR041049">
    <property type="entry name" value="DUF5615"/>
</dbReference>
<organism evidence="2">
    <name type="scientific">Vecturithrix granuli</name>
    <dbReference type="NCBI Taxonomy" id="1499967"/>
    <lineage>
        <taxon>Bacteria</taxon>
        <taxon>Candidatus Moduliflexota</taxon>
        <taxon>Candidatus Vecturitrichia</taxon>
        <taxon>Candidatus Vecturitrichales</taxon>
        <taxon>Candidatus Vecturitrichaceae</taxon>
        <taxon>Candidatus Vecturithrix</taxon>
    </lineage>
</organism>
<feature type="domain" description="DUF5615" evidence="1">
    <location>
        <begin position="4"/>
        <end position="110"/>
    </location>
</feature>
<gene>
    <name evidence="2" type="ORF">U27_03721</name>
</gene>
<dbReference type="EMBL" id="DF820465">
    <property type="protein sequence ID" value="GAK56757.1"/>
    <property type="molecule type" value="Genomic_DNA"/>
</dbReference>
<sequence length="116" mass="13198">MPPKLHLNEHLSPRLAGQLRQYGFDVTSTVEMNMIAVADDEQFAFAVSEQRAIVTINFSDFVALHQGYLADGQGHWGIILSTEESTATLRRRLLRLLNTLSGDNLKNQIRWLNEFK</sequence>
<accession>A0A081BWQ2</accession>
<protein>
    <recommendedName>
        <fullName evidence="1">DUF5615 domain-containing protein</fullName>
    </recommendedName>
</protein>
<keyword evidence="3" id="KW-1185">Reference proteome</keyword>
<dbReference type="AlphaFoldDB" id="A0A081BWQ2"/>
<evidence type="ECO:0000313" key="3">
    <source>
        <dbReference type="Proteomes" id="UP000030661"/>
    </source>
</evidence>
<name>A0A081BWQ2_VECG1</name>
<dbReference type="Proteomes" id="UP000030661">
    <property type="component" value="Unassembled WGS sequence"/>
</dbReference>